<evidence type="ECO:0000313" key="2">
    <source>
        <dbReference type="Proteomes" id="UP001392437"/>
    </source>
</evidence>
<sequence length="376" mass="42567">MEETEFFHEVDPDGDVELILRAPYAPFAKWDEHHESLVTRPFTEKKRKYSVLLGEESSLFDSVDPGVINYQPPPQSRSVEPTNNATPAQTCQQEAVTEQQAKPIIAYRYRLSSKHLTTASKYFKNSLKDCKMVNGILTTHATGWDPDALLILMNIIHGRHRTVPRRIELERLAKIAVLVDYYGCHEVVDIFMSVWNACFKGKFPVEYNQKLVLWMAISWISSRANIFKMMTRNAIKCSKNTIQTMNLPIPEHIIVIINLRREDLLKRINTHLHDLTIYLTDSRPRCSFECASMLLGALTKQIEANGFLKSLSTGSLHGHSISDILTSMRKITTPNLVITSSGNSSGPTHACKLETFINAVIKNIEGEIEGLELDVV</sequence>
<organism evidence="1 2">
    <name type="scientific">Apiospora kogelbergensis</name>
    <dbReference type="NCBI Taxonomy" id="1337665"/>
    <lineage>
        <taxon>Eukaryota</taxon>
        <taxon>Fungi</taxon>
        <taxon>Dikarya</taxon>
        <taxon>Ascomycota</taxon>
        <taxon>Pezizomycotina</taxon>
        <taxon>Sordariomycetes</taxon>
        <taxon>Xylariomycetidae</taxon>
        <taxon>Amphisphaeriales</taxon>
        <taxon>Apiosporaceae</taxon>
        <taxon>Apiospora</taxon>
    </lineage>
</organism>
<comment type="caution">
    <text evidence="1">The sequence shown here is derived from an EMBL/GenBank/DDBJ whole genome shotgun (WGS) entry which is preliminary data.</text>
</comment>
<name>A0AAW0RDQ1_9PEZI</name>
<gene>
    <name evidence="1" type="ORF">PG999_001223</name>
</gene>
<dbReference type="EMBL" id="JAQQWP010000001">
    <property type="protein sequence ID" value="KAK8133050.1"/>
    <property type="molecule type" value="Genomic_DNA"/>
</dbReference>
<dbReference type="AlphaFoldDB" id="A0AAW0RDQ1"/>
<protein>
    <recommendedName>
        <fullName evidence="3">BTB domain-containing protein</fullName>
    </recommendedName>
</protein>
<evidence type="ECO:0008006" key="3">
    <source>
        <dbReference type="Google" id="ProtNLM"/>
    </source>
</evidence>
<accession>A0AAW0RDQ1</accession>
<evidence type="ECO:0000313" key="1">
    <source>
        <dbReference type="EMBL" id="KAK8133050.1"/>
    </source>
</evidence>
<dbReference type="Proteomes" id="UP001392437">
    <property type="component" value="Unassembled WGS sequence"/>
</dbReference>
<reference evidence="1 2" key="1">
    <citation type="submission" date="2023-01" db="EMBL/GenBank/DDBJ databases">
        <title>Analysis of 21 Apiospora genomes using comparative genomics revels a genus with tremendous synthesis potential of carbohydrate active enzymes and secondary metabolites.</title>
        <authorList>
            <person name="Sorensen T."/>
        </authorList>
    </citation>
    <scope>NUCLEOTIDE SEQUENCE [LARGE SCALE GENOMIC DNA]</scope>
    <source>
        <strain evidence="1 2">CBS 117206</strain>
    </source>
</reference>
<keyword evidence="2" id="KW-1185">Reference proteome</keyword>
<proteinExistence type="predicted"/>